<keyword evidence="3" id="KW-1185">Reference proteome</keyword>
<organism evidence="2 3">
    <name type="scientific">Elioraea tepida</name>
    <dbReference type="NCBI Taxonomy" id="2843330"/>
    <lineage>
        <taxon>Bacteria</taxon>
        <taxon>Pseudomonadati</taxon>
        <taxon>Pseudomonadota</taxon>
        <taxon>Alphaproteobacteria</taxon>
        <taxon>Acetobacterales</taxon>
        <taxon>Elioraeaceae</taxon>
        <taxon>Elioraea</taxon>
    </lineage>
</organism>
<keyword evidence="1" id="KW-1133">Transmembrane helix</keyword>
<dbReference type="AlphaFoldDB" id="A0A975YJI5"/>
<sequence>MIRTLGATWIAAAAIAAVAAGLAIFHLASATAEPIAIAAIAASIVAAVLALVAAPLALAPGEALRASLEQGASGWGTARRDLWGRLAREIARLAEPASPPPDPFLEMRRLAANLELTLRETGEEMGVARRAVAEAAQSIIEAARASGRLAAAAESTEQRLASAAAAAAAASGALAHLPGYASVIEAASHRTGAAASAVTEALAELMARREPSPAEAALREALARGADQARRLEAVMPLLLEAISRLPSAAASGERLAALAESLGASAALLADGLARLDAASARVESAASSLVVPDFAALLEAEAARHAALREEVVAAAGLAVETAVTRLADVSEVIAIDAVWRAGDAAAAAVARVEACARSLAEAAATEHSEQEARLSSLAGGLAATSETLERCVAEAEGLIARLEAATATRSLPREAIEVAGEEPLSSVAARLLAELSETHEEGAAVLSDGAD</sequence>
<keyword evidence="1" id="KW-0472">Membrane</keyword>
<evidence type="ECO:0000313" key="2">
    <source>
        <dbReference type="EMBL" id="QXM24835.1"/>
    </source>
</evidence>
<proteinExistence type="predicted"/>
<name>A0A975YJI5_9PROT</name>
<protein>
    <submittedName>
        <fullName evidence="2">Uncharacterized protein</fullName>
    </submittedName>
</protein>
<feature type="transmembrane region" description="Helical" evidence="1">
    <location>
        <begin position="35"/>
        <end position="58"/>
    </location>
</feature>
<dbReference type="RefSeq" id="WP_218285892.1">
    <property type="nucleotide sequence ID" value="NZ_CP076448.1"/>
</dbReference>
<accession>A0A975YJI5</accession>
<evidence type="ECO:0000256" key="1">
    <source>
        <dbReference type="SAM" id="Phobius"/>
    </source>
</evidence>
<dbReference type="EMBL" id="CP076448">
    <property type="protein sequence ID" value="QXM24835.1"/>
    <property type="molecule type" value="Genomic_DNA"/>
</dbReference>
<reference evidence="2" key="1">
    <citation type="submission" date="2021-06" db="EMBL/GenBank/DDBJ databases">
        <title>Elioraea tepida, sp. nov., a moderately thermophilic aerobic anoxygenic phototrophic bacterium isolated from an alkaline siliceous hot spring mat community in Yellowstone National Park, WY, USA.</title>
        <authorList>
            <person name="Saini M.K."/>
            <person name="Yoshida S."/>
            <person name="Sebastian A."/>
            <person name="Hirose S."/>
            <person name="Hara E."/>
            <person name="Tamaki H."/>
            <person name="Soulier N.T."/>
            <person name="Albert I."/>
            <person name="Hanada S."/>
            <person name="Bryant D.A."/>
            <person name="Tank M."/>
        </authorList>
    </citation>
    <scope>NUCLEOTIDE SEQUENCE</scope>
    <source>
        <strain evidence="2">MS-P2</strain>
    </source>
</reference>
<dbReference type="Proteomes" id="UP000694001">
    <property type="component" value="Chromosome"/>
</dbReference>
<keyword evidence="1" id="KW-0812">Transmembrane</keyword>
<evidence type="ECO:0000313" key="3">
    <source>
        <dbReference type="Proteomes" id="UP000694001"/>
    </source>
</evidence>
<gene>
    <name evidence="2" type="ORF">KO353_00735</name>
</gene>
<dbReference type="KEGG" id="elio:KO353_00735"/>